<dbReference type="PANTHER" id="PTHR12962:SF1">
    <property type="entry name" value="COLD SHOCK DOMAIN-CONTAINING PROTEIN CG9705"/>
    <property type="match status" value="1"/>
</dbReference>
<evidence type="ECO:0000313" key="7">
    <source>
        <dbReference type="Proteomes" id="UP000242815"/>
    </source>
</evidence>
<comment type="subcellular location">
    <subcellularLocation>
        <location evidence="2">Cytoplasm</location>
    </subcellularLocation>
</comment>
<dbReference type="CDD" id="cd04458">
    <property type="entry name" value="CSP_CDS"/>
    <property type="match status" value="1"/>
</dbReference>
<dbReference type="PROSITE" id="PS00352">
    <property type="entry name" value="CSD_1"/>
    <property type="match status" value="1"/>
</dbReference>
<keyword evidence="4" id="KW-0812">Transmembrane</keyword>
<evidence type="ECO:0000256" key="2">
    <source>
        <dbReference type="RuleBase" id="RU000408"/>
    </source>
</evidence>
<dbReference type="PANTHER" id="PTHR12962">
    <property type="entry name" value="CALCIUM-REGULATED HEAT STABLE PROTEIN CRHSP-24-RELATED"/>
    <property type="match status" value="1"/>
</dbReference>
<keyword evidence="4" id="KW-1133">Transmembrane helix</keyword>
<dbReference type="Pfam" id="PF06961">
    <property type="entry name" value="DUF1294"/>
    <property type="match status" value="1"/>
</dbReference>
<dbReference type="EMBL" id="FOYD01000007">
    <property type="protein sequence ID" value="SFQ85071.1"/>
    <property type="molecule type" value="Genomic_DNA"/>
</dbReference>
<dbReference type="InterPro" id="IPR011129">
    <property type="entry name" value="CSD"/>
</dbReference>
<keyword evidence="4" id="KW-0472">Membrane</keyword>
<dbReference type="Proteomes" id="UP000242815">
    <property type="component" value="Unassembled WGS sequence"/>
</dbReference>
<dbReference type="AlphaFoldDB" id="A0A1I6BVY7"/>
<feature type="transmembrane region" description="Helical" evidence="4">
    <location>
        <begin position="132"/>
        <end position="152"/>
    </location>
</feature>
<dbReference type="Pfam" id="PF00313">
    <property type="entry name" value="CSD"/>
    <property type="match status" value="1"/>
</dbReference>
<sequence>MEQPGVLQSWNDDRGFGFIQPDDGGSRVFVHISAVRGAQRPAQGERVLFVAGRDADGRPRAEHMRAVGLAVDRPAIRRKPREQRRQEPAAAVRGQRQSRRPPAILAVRFKLSVLAVLLTLPLVGSWSLLREGVVWVLAAYLLASVTSLLLFWSDKHSAQKGRWRTPEKTLHGVELLGGWPGTLIAQQLFRHKTRKTSYLVTLWAIIGLHQLIWLDRLVLDGRFLWHWLTPVLG</sequence>
<protein>
    <submittedName>
        <fullName evidence="6">Uncharacterized membrane protein YsdA, DUF1294 family</fullName>
    </submittedName>
</protein>
<dbReference type="InterPro" id="IPR002059">
    <property type="entry name" value="CSP_DNA-bd"/>
</dbReference>
<dbReference type="GO" id="GO:0005829">
    <property type="term" value="C:cytosol"/>
    <property type="evidence" value="ECO:0007669"/>
    <property type="project" value="UniProtKB-ARBA"/>
</dbReference>
<evidence type="ECO:0000256" key="4">
    <source>
        <dbReference type="SAM" id="Phobius"/>
    </source>
</evidence>
<dbReference type="STRING" id="1002526.SAMN05216578_10753"/>
<dbReference type="GO" id="GO:0043488">
    <property type="term" value="P:regulation of mRNA stability"/>
    <property type="evidence" value="ECO:0007669"/>
    <property type="project" value="TreeGrafter"/>
</dbReference>
<name>A0A1I6BVY7_9GAMM</name>
<dbReference type="GO" id="GO:0003730">
    <property type="term" value="F:mRNA 3'-UTR binding"/>
    <property type="evidence" value="ECO:0007669"/>
    <property type="project" value="TreeGrafter"/>
</dbReference>
<feature type="region of interest" description="Disordered" evidence="3">
    <location>
        <begin position="77"/>
        <end position="96"/>
    </location>
</feature>
<proteinExistence type="predicted"/>
<reference evidence="6 7" key="1">
    <citation type="submission" date="2016-10" db="EMBL/GenBank/DDBJ databases">
        <authorList>
            <person name="de Groot N.N."/>
        </authorList>
    </citation>
    <scope>NUCLEOTIDE SEQUENCE [LARGE SCALE GENOMIC DNA]</scope>
    <source>
        <strain evidence="6 7">JCM 18415</strain>
    </source>
</reference>
<dbReference type="InterPro" id="IPR012340">
    <property type="entry name" value="NA-bd_OB-fold"/>
</dbReference>
<dbReference type="RefSeq" id="WP_090539403.1">
    <property type="nucleotide sequence ID" value="NZ_FOYD01000007.1"/>
</dbReference>
<dbReference type="PROSITE" id="PS51857">
    <property type="entry name" value="CSD_2"/>
    <property type="match status" value="1"/>
</dbReference>
<dbReference type="InterPro" id="IPR052069">
    <property type="entry name" value="Ca-reg_mRNA-binding_domain"/>
</dbReference>
<evidence type="ECO:0000313" key="6">
    <source>
        <dbReference type="EMBL" id="SFQ85071.1"/>
    </source>
</evidence>
<accession>A0A1I6BVY7</accession>
<feature type="transmembrane region" description="Helical" evidence="4">
    <location>
        <begin position="103"/>
        <end position="126"/>
    </location>
</feature>
<dbReference type="InterPro" id="IPR019844">
    <property type="entry name" value="CSD_CS"/>
</dbReference>
<organism evidence="6 7">
    <name type="scientific">Halopseudomonas formosensis</name>
    <dbReference type="NCBI Taxonomy" id="1002526"/>
    <lineage>
        <taxon>Bacteria</taxon>
        <taxon>Pseudomonadati</taxon>
        <taxon>Pseudomonadota</taxon>
        <taxon>Gammaproteobacteria</taxon>
        <taxon>Pseudomonadales</taxon>
        <taxon>Pseudomonadaceae</taxon>
        <taxon>Halopseudomonas</taxon>
    </lineage>
</organism>
<feature type="domain" description="CSD" evidence="5">
    <location>
        <begin position="2"/>
        <end position="66"/>
    </location>
</feature>
<evidence type="ECO:0000259" key="5">
    <source>
        <dbReference type="PROSITE" id="PS51857"/>
    </source>
</evidence>
<gene>
    <name evidence="6" type="ORF">SAMN05216578_10753</name>
</gene>
<dbReference type="SUPFAM" id="SSF50249">
    <property type="entry name" value="Nucleic acid-binding proteins"/>
    <property type="match status" value="1"/>
</dbReference>
<dbReference type="InterPro" id="IPR010718">
    <property type="entry name" value="DUF1294"/>
</dbReference>
<feature type="transmembrane region" description="Helical" evidence="4">
    <location>
        <begin position="196"/>
        <end position="214"/>
    </location>
</feature>
<keyword evidence="1" id="KW-0597">Phosphoprotein</keyword>
<dbReference type="OrthoDB" id="72963at2"/>
<dbReference type="Gene3D" id="2.40.50.140">
    <property type="entry name" value="Nucleic acid-binding proteins"/>
    <property type="match status" value="1"/>
</dbReference>
<evidence type="ECO:0000256" key="3">
    <source>
        <dbReference type="SAM" id="MobiDB-lite"/>
    </source>
</evidence>
<dbReference type="SMART" id="SM00357">
    <property type="entry name" value="CSP"/>
    <property type="match status" value="1"/>
</dbReference>
<evidence type="ECO:0000256" key="1">
    <source>
        <dbReference type="ARBA" id="ARBA00022553"/>
    </source>
</evidence>